<dbReference type="SUPFAM" id="SSF55811">
    <property type="entry name" value="Nudix"/>
    <property type="match status" value="1"/>
</dbReference>
<dbReference type="PANTHER" id="PTHR43046:SF15">
    <property type="entry name" value="MUTT_NUDIX FAMILY PROTEIN"/>
    <property type="match status" value="1"/>
</dbReference>
<comment type="cofactor">
    <cofactor evidence="1">
        <name>Mg(2+)</name>
        <dbReference type="ChEBI" id="CHEBI:18420"/>
    </cofactor>
</comment>
<dbReference type="Proteomes" id="UP000183461">
    <property type="component" value="Unassembled WGS sequence"/>
</dbReference>
<dbReference type="GO" id="GO:0016787">
    <property type="term" value="F:hydrolase activity"/>
    <property type="evidence" value="ECO:0007669"/>
    <property type="project" value="UniProtKB-KW"/>
</dbReference>
<evidence type="ECO:0000256" key="1">
    <source>
        <dbReference type="ARBA" id="ARBA00001946"/>
    </source>
</evidence>
<dbReference type="InterPro" id="IPR015797">
    <property type="entry name" value="NUDIX_hydrolase-like_dom_sf"/>
</dbReference>
<name>A0A1K1LTL0_RUMFL</name>
<feature type="domain" description="Nudix hydrolase" evidence="3">
    <location>
        <begin position="19"/>
        <end position="157"/>
    </location>
</feature>
<evidence type="ECO:0000313" key="4">
    <source>
        <dbReference type="EMBL" id="SFW14176.1"/>
    </source>
</evidence>
<dbReference type="EMBL" id="FPIP01000001">
    <property type="protein sequence ID" value="SFW14176.1"/>
    <property type="molecule type" value="Genomic_DNA"/>
</dbReference>
<gene>
    <name evidence="4" type="ORF">SAMN02910280_0740</name>
</gene>
<dbReference type="CDD" id="cd02883">
    <property type="entry name" value="NUDIX_Hydrolase"/>
    <property type="match status" value="1"/>
</dbReference>
<dbReference type="PROSITE" id="PS00893">
    <property type="entry name" value="NUDIX_BOX"/>
    <property type="match status" value="1"/>
</dbReference>
<proteinExistence type="predicted"/>
<dbReference type="InterPro" id="IPR000086">
    <property type="entry name" value="NUDIX_hydrolase_dom"/>
</dbReference>
<keyword evidence="2" id="KW-0378">Hydrolase</keyword>
<evidence type="ECO:0000256" key="2">
    <source>
        <dbReference type="ARBA" id="ARBA00022801"/>
    </source>
</evidence>
<reference evidence="4 5" key="1">
    <citation type="submission" date="2016-11" db="EMBL/GenBank/DDBJ databases">
        <authorList>
            <person name="Jaros S."/>
            <person name="Januszkiewicz K."/>
            <person name="Wedrychowicz H."/>
        </authorList>
    </citation>
    <scope>NUCLEOTIDE SEQUENCE [LARGE SCALE GENOMIC DNA]</scope>
    <source>
        <strain evidence="4 5">YL228</strain>
    </source>
</reference>
<sequence>MKQLFKIDLKDYDESYRRFKRPSVRGVIIADNKVAMVYSHKYDYYKFPGGGIENDEDHIETLKREVLEETGLTVLDDSIRELGSVVRIQKSRFAENEIFEQENFYYLCDVEDSVKTQSLDEYELDEGFALRFVSPKDAILTNRTHDHGDYDLILIEREARVLEYLIENDYL</sequence>
<organism evidence="4 5">
    <name type="scientific">Ruminococcus flavefaciens</name>
    <dbReference type="NCBI Taxonomy" id="1265"/>
    <lineage>
        <taxon>Bacteria</taxon>
        <taxon>Bacillati</taxon>
        <taxon>Bacillota</taxon>
        <taxon>Clostridia</taxon>
        <taxon>Eubacteriales</taxon>
        <taxon>Oscillospiraceae</taxon>
        <taxon>Ruminococcus</taxon>
    </lineage>
</organism>
<dbReference type="PANTHER" id="PTHR43046">
    <property type="entry name" value="GDP-MANNOSE MANNOSYL HYDROLASE"/>
    <property type="match status" value="1"/>
</dbReference>
<dbReference type="Pfam" id="PF00293">
    <property type="entry name" value="NUDIX"/>
    <property type="match status" value="1"/>
</dbReference>
<protein>
    <submittedName>
        <fullName evidence="4">8-oxo-dGTP pyrophosphatase MutT, NUDIX family</fullName>
    </submittedName>
</protein>
<dbReference type="PROSITE" id="PS51462">
    <property type="entry name" value="NUDIX"/>
    <property type="match status" value="1"/>
</dbReference>
<dbReference type="AlphaFoldDB" id="A0A1K1LTL0"/>
<evidence type="ECO:0000313" key="5">
    <source>
        <dbReference type="Proteomes" id="UP000183461"/>
    </source>
</evidence>
<dbReference type="InterPro" id="IPR020084">
    <property type="entry name" value="NUDIX_hydrolase_CS"/>
</dbReference>
<dbReference type="RefSeq" id="WP_072299129.1">
    <property type="nucleotide sequence ID" value="NZ_FPIP01000001.1"/>
</dbReference>
<dbReference type="Gene3D" id="3.90.79.10">
    <property type="entry name" value="Nucleoside Triphosphate Pyrophosphohydrolase"/>
    <property type="match status" value="1"/>
</dbReference>
<evidence type="ECO:0000259" key="3">
    <source>
        <dbReference type="PROSITE" id="PS51462"/>
    </source>
</evidence>
<accession>A0A1K1LTL0</accession>